<feature type="compositionally biased region" description="Gly residues" evidence="2">
    <location>
        <begin position="48"/>
        <end position="61"/>
    </location>
</feature>
<keyword evidence="1" id="KW-0862">Zinc</keyword>
<accession>D8LMB9</accession>
<feature type="domain" description="CCHC-type" evidence="3">
    <location>
        <begin position="115"/>
        <end position="130"/>
    </location>
</feature>
<dbReference type="PROSITE" id="PS50158">
    <property type="entry name" value="ZF_CCHC"/>
    <property type="match status" value="1"/>
</dbReference>
<dbReference type="InterPro" id="IPR054722">
    <property type="entry name" value="PolX-like_BBD"/>
</dbReference>
<dbReference type="Proteomes" id="UP000002630">
    <property type="component" value="Linkage Group LG03"/>
</dbReference>
<feature type="compositionally biased region" description="Basic residues" evidence="2">
    <location>
        <begin position="85"/>
        <end position="95"/>
    </location>
</feature>
<dbReference type="InterPro" id="IPR036875">
    <property type="entry name" value="Znf_CCHC_sf"/>
</dbReference>
<dbReference type="OrthoDB" id="1938800at2759"/>
<dbReference type="Pfam" id="PF22936">
    <property type="entry name" value="Pol_BBD"/>
    <property type="match status" value="1"/>
</dbReference>
<organism evidence="4 5">
    <name type="scientific">Ectocarpus siliculosus</name>
    <name type="common">Brown alga</name>
    <name type="synonym">Conferva siliculosa</name>
    <dbReference type="NCBI Taxonomy" id="2880"/>
    <lineage>
        <taxon>Eukaryota</taxon>
        <taxon>Sar</taxon>
        <taxon>Stramenopiles</taxon>
        <taxon>Ochrophyta</taxon>
        <taxon>PX clade</taxon>
        <taxon>Phaeophyceae</taxon>
        <taxon>Ectocarpales</taxon>
        <taxon>Ectocarpaceae</taxon>
        <taxon>Ectocarpus</taxon>
    </lineage>
</organism>
<reference evidence="4 5" key="1">
    <citation type="journal article" date="2010" name="Nature">
        <title>The Ectocarpus genome and the independent evolution of multicellularity in brown algae.</title>
        <authorList>
            <person name="Cock J.M."/>
            <person name="Sterck L."/>
            <person name="Rouze P."/>
            <person name="Scornet D."/>
            <person name="Allen A.E."/>
            <person name="Amoutzias G."/>
            <person name="Anthouard V."/>
            <person name="Artiguenave F."/>
            <person name="Aury J.M."/>
            <person name="Badger J.H."/>
            <person name="Beszteri B."/>
            <person name="Billiau K."/>
            <person name="Bonnet E."/>
            <person name="Bothwell J.H."/>
            <person name="Bowler C."/>
            <person name="Boyen C."/>
            <person name="Brownlee C."/>
            <person name="Carrano C.J."/>
            <person name="Charrier B."/>
            <person name="Cho G.Y."/>
            <person name="Coelho S.M."/>
            <person name="Collen J."/>
            <person name="Corre E."/>
            <person name="Da Silva C."/>
            <person name="Delage L."/>
            <person name="Delaroque N."/>
            <person name="Dittami S.M."/>
            <person name="Doulbeau S."/>
            <person name="Elias M."/>
            <person name="Farnham G."/>
            <person name="Gachon C.M."/>
            <person name="Gschloessl B."/>
            <person name="Heesch S."/>
            <person name="Jabbari K."/>
            <person name="Jubin C."/>
            <person name="Kawai H."/>
            <person name="Kimura K."/>
            <person name="Kloareg B."/>
            <person name="Kupper F.C."/>
            <person name="Lang D."/>
            <person name="Le Bail A."/>
            <person name="Leblanc C."/>
            <person name="Lerouge P."/>
            <person name="Lohr M."/>
            <person name="Lopez P.J."/>
            <person name="Martens C."/>
            <person name="Maumus F."/>
            <person name="Michel G."/>
            <person name="Miranda-Saavedra D."/>
            <person name="Morales J."/>
            <person name="Moreau H."/>
            <person name="Motomura T."/>
            <person name="Nagasato C."/>
            <person name="Napoli C.A."/>
            <person name="Nelson D.R."/>
            <person name="Nyvall-Collen P."/>
            <person name="Peters A.F."/>
            <person name="Pommier C."/>
            <person name="Potin P."/>
            <person name="Poulain J."/>
            <person name="Quesneville H."/>
            <person name="Read B."/>
            <person name="Rensing S.A."/>
            <person name="Ritter A."/>
            <person name="Rousvoal S."/>
            <person name="Samanta M."/>
            <person name="Samson G."/>
            <person name="Schroeder D.C."/>
            <person name="Segurens B."/>
            <person name="Strittmatter M."/>
            <person name="Tonon T."/>
            <person name="Tregear J.W."/>
            <person name="Valentin K."/>
            <person name="von Dassow P."/>
            <person name="Yamagishi T."/>
            <person name="Van de Peer Y."/>
            <person name="Wincker P."/>
        </authorList>
    </citation>
    <scope>NUCLEOTIDE SEQUENCE [LARGE SCALE GENOMIC DNA]</scope>
    <source>
        <strain evidence="5">Ec32 / CCAP1310/4</strain>
    </source>
</reference>
<dbReference type="EMBL" id="FN649728">
    <property type="protein sequence ID" value="CBN77529.1"/>
    <property type="molecule type" value="Genomic_DNA"/>
</dbReference>
<name>D8LMB9_ECTSI</name>
<dbReference type="GO" id="GO:0008270">
    <property type="term" value="F:zinc ion binding"/>
    <property type="evidence" value="ECO:0007669"/>
    <property type="project" value="UniProtKB-KW"/>
</dbReference>
<evidence type="ECO:0000313" key="4">
    <source>
        <dbReference type="EMBL" id="CBN77529.1"/>
    </source>
</evidence>
<dbReference type="Gene3D" id="4.10.60.10">
    <property type="entry name" value="Zinc finger, CCHC-type"/>
    <property type="match status" value="1"/>
</dbReference>
<protein>
    <recommendedName>
        <fullName evidence="3">CCHC-type domain-containing protein</fullName>
    </recommendedName>
</protein>
<dbReference type="AlphaFoldDB" id="D8LMB9"/>
<evidence type="ECO:0000313" key="5">
    <source>
        <dbReference type="Proteomes" id="UP000002630"/>
    </source>
</evidence>
<dbReference type="InterPro" id="IPR001878">
    <property type="entry name" value="Znf_CCHC"/>
</dbReference>
<evidence type="ECO:0000256" key="2">
    <source>
        <dbReference type="SAM" id="MobiDB-lite"/>
    </source>
</evidence>
<sequence>MGLMAPQSADNLERADKIGITRAQHTKRDQERSTQDSPRKAEGVSHPTGGGGGGDGGGSGGRNSTRRSRGSRNPNGNRRGEAKNSKRGGRERRKGGGREGSNTGDNSHGGKSHVRCFRCGQRGHFTPTCRVEKSDLPARCDTCLGFGHDASVCTSEAEPSIEAPPLKEKAAFSEEAVVERAQRPGKLDLGGPVEVEEVVRLCNTEDFVFGSAAAYHCLATADGIRNYRTCTGTLCDAAWNPIQIVGCGDLVVSFPSDTGRVNLTLKNVKHVPQVSRNIISTGCLVDEGHTFQFDRNGTMLNLAGGGSLLFPYQEPENGVGISLAIFDPEHF</sequence>
<feature type="compositionally biased region" description="Basic and acidic residues" evidence="2">
    <location>
        <begin position="26"/>
        <end position="43"/>
    </location>
</feature>
<feature type="region of interest" description="Disordered" evidence="2">
    <location>
        <begin position="1"/>
        <end position="113"/>
    </location>
</feature>
<dbReference type="GO" id="GO:0003676">
    <property type="term" value="F:nucleic acid binding"/>
    <property type="evidence" value="ECO:0007669"/>
    <property type="project" value="InterPro"/>
</dbReference>
<keyword evidence="1" id="KW-0863">Zinc-finger</keyword>
<keyword evidence="1" id="KW-0479">Metal-binding</keyword>
<dbReference type="EMBL" id="FN648596">
    <property type="protein sequence ID" value="CBN77529.1"/>
    <property type="molecule type" value="Genomic_DNA"/>
</dbReference>
<gene>
    <name evidence="4" type="ORF">Esi_0004_0096</name>
</gene>
<proteinExistence type="predicted"/>
<dbReference type="InParanoid" id="D8LMB9"/>
<evidence type="ECO:0000256" key="1">
    <source>
        <dbReference type="PROSITE-ProRule" id="PRU00047"/>
    </source>
</evidence>
<keyword evidence="5" id="KW-1185">Reference proteome</keyword>
<dbReference type="SUPFAM" id="SSF57756">
    <property type="entry name" value="Retrovirus zinc finger-like domains"/>
    <property type="match status" value="1"/>
</dbReference>
<dbReference type="SMART" id="SM00343">
    <property type="entry name" value="ZnF_C2HC"/>
    <property type="match status" value="2"/>
</dbReference>
<evidence type="ECO:0000259" key="3">
    <source>
        <dbReference type="PROSITE" id="PS50158"/>
    </source>
</evidence>